<evidence type="ECO:0000313" key="1">
    <source>
        <dbReference type="EMBL" id="MBA9082487.1"/>
    </source>
</evidence>
<keyword evidence="2" id="KW-1185">Reference proteome</keyword>
<dbReference type="EMBL" id="JACJIR010000001">
    <property type="protein sequence ID" value="MBA9082487.1"/>
    <property type="molecule type" value="Genomic_DNA"/>
</dbReference>
<dbReference type="Proteomes" id="UP000548119">
    <property type="component" value="Unassembled WGS sequence"/>
</dbReference>
<sequence length="50" mass="5844">MVFEFYSVADEVNNITDMLPNIPDILEAVSFAKWNGLFIQYQTNKQLDLF</sequence>
<name>A0ABR6E1Q8_9HYPH</name>
<accession>A0ABR6E1Q8</accession>
<organism evidence="1 2">
    <name type="scientific">Bartonella chomelii</name>
    <dbReference type="NCBI Taxonomy" id="236402"/>
    <lineage>
        <taxon>Bacteria</taxon>
        <taxon>Pseudomonadati</taxon>
        <taxon>Pseudomonadota</taxon>
        <taxon>Alphaproteobacteria</taxon>
        <taxon>Hyphomicrobiales</taxon>
        <taxon>Bartonellaceae</taxon>
        <taxon>Bartonella</taxon>
    </lineage>
</organism>
<protein>
    <submittedName>
        <fullName evidence="1">Uncharacterized protein</fullName>
    </submittedName>
</protein>
<comment type="caution">
    <text evidence="1">The sequence shown here is derived from an EMBL/GenBank/DDBJ whole genome shotgun (WGS) entry which is preliminary data.</text>
</comment>
<proteinExistence type="predicted"/>
<evidence type="ECO:0000313" key="2">
    <source>
        <dbReference type="Proteomes" id="UP000548119"/>
    </source>
</evidence>
<gene>
    <name evidence="1" type="ORF">GGR10_000310</name>
</gene>
<reference evidence="1 2" key="1">
    <citation type="submission" date="2020-08" db="EMBL/GenBank/DDBJ databases">
        <title>Genomic Encyclopedia of Type Strains, Phase IV (KMG-IV): sequencing the most valuable type-strain genomes for metagenomic binning, comparative biology and taxonomic classification.</title>
        <authorList>
            <person name="Goeker M."/>
        </authorList>
    </citation>
    <scope>NUCLEOTIDE SEQUENCE [LARGE SCALE GENOMIC DNA]</scope>
    <source>
        <strain evidence="1 2">DSM 21431</strain>
    </source>
</reference>